<feature type="domain" description="MADF" evidence="2">
    <location>
        <begin position="19"/>
        <end position="104"/>
    </location>
</feature>
<organism evidence="4 5">
    <name type="scientific">Culex pipiens pipiens</name>
    <name type="common">Northern house mosquito</name>
    <dbReference type="NCBI Taxonomy" id="38569"/>
    <lineage>
        <taxon>Eukaryota</taxon>
        <taxon>Metazoa</taxon>
        <taxon>Ecdysozoa</taxon>
        <taxon>Arthropoda</taxon>
        <taxon>Hexapoda</taxon>
        <taxon>Insecta</taxon>
        <taxon>Pterygota</taxon>
        <taxon>Neoptera</taxon>
        <taxon>Endopterygota</taxon>
        <taxon>Diptera</taxon>
        <taxon>Nematocera</taxon>
        <taxon>Culicoidea</taxon>
        <taxon>Culicidae</taxon>
        <taxon>Culicinae</taxon>
        <taxon>Culicini</taxon>
        <taxon>Culex</taxon>
        <taxon>Culex</taxon>
    </lineage>
</organism>
<evidence type="ECO:0000259" key="3">
    <source>
        <dbReference type="PROSITE" id="PS51031"/>
    </source>
</evidence>
<dbReference type="SMART" id="SM00595">
    <property type="entry name" value="MADF"/>
    <property type="match status" value="2"/>
</dbReference>
<gene>
    <name evidence="4" type="ORF">pipiens_013686</name>
</gene>
<accession>A0ABD1CXG8</accession>
<dbReference type="PANTHER" id="PTHR12243:SF60">
    <property type="entry name" value="SI:CH211-15D5.12-RELATED"/>
    <property type="match status" value="1"/>
</dbReference>
<dbReference type="GO" id="GO:0005634">
    <property type="term" value="C:nucleus"/>
    <property type="evidence" value="ECO:0007669"/>
    <property type="project" value="UniProtKB-SubCell"/>
</dbReference>
<evidence type="ECO:0000256" key="1">
    <source>
        <dbReference type="PROSITE-ProRule" id="PRU00371"/>
    </source>
</evidence>
<evidence type="ECO:0000313" key="4">
    <source>
        <dbReference type="EMBL" id="KAL1381127.1"/>
    </source>
</evidence>
<name>A0ABD1CXG8_CULPP</name>
<dbReference type="InterPro" id="IPR006578">
    <property type="entry name" value="MADF-dom"/>
</dbReference>
<dbReference type="PROSITE" id="PS51031">
    <property type="entry name" value="BESS"/>
    <property type="match status" value="1"/>
</dbReference>
<dbReference type="InterPro" id="IPR004210">
    <property type="entry name" value="BESS_motif"/>
</dbReference>
<feature type="domain" description="MADF" evidence="2">
    <location>
        <begin position="194"/>
        <end position="281"/>
    </location>
</feature>
<dbReference type="InterPro" id="IPR039353">
    <property type="entry name" value="TF_Adf1"/>
</dbReference>
<dbReference type="Pfam" id="PF10545">
    <property type="entry name" value="MADF_DNA_bdg"/>
    <property type="match status" value="2"/>
</dbReference>
<keyword evidence="5" id="KW-1185">Reference proteome</keyword>
<dbReference type="Proteomes" id="UP001562425">
    <property type="component" value="Unassembled WGS sequence"/>
</dbReference>
<comment type="subcellular location">
    <subcellularLocation>
        <location evidence="1">Nucleus</location>
    </subcellularLocation>
</comment>
<reference evidence="4 5" key="1">
    <citation type="submission" date="2024-05" db="EMBL/GenBank/DDBJ databases">
        <title>Culex pipiens pipiens assembly and annotation.</title>
        <authorList>
            <person name="Alout H."/>
            <person name="Durand T."/>
        </authorList>
    </citation>
    <scope>NUCLEOTIDE SEQUENCE [LARGE SCALE GENOMIC DNA]</scope>
    <source>
        <strain evidence="4">HA-2024</strain>
        <tissue evidence="4">Whole body</tissue>
    </source>
</reference>
<proteinExistence type="predicted"/>
<sequence length="359" mass="39940">MDAQIKRARYLSSKEFSVLFAQTVHIFPSILNRSLRENRSLIVVNVAWEKIASILGNVLTAKQCQKKWRSMRNNYTAQLRKAARNETDLVFLNGAMDFVRPYTISGLGYPAGNGNDSSSDCEVVEEEEETVVSSGVNQLVKLPDDDPQVTTTTTSGNGEEVLEDDHADAPVACQHVQIDSSDGDALFLLSVLPEMEAMNEEQKRAFKNTVQALVKHRFSRQQAWVQISDKIGPEKLTAKECQALWTKLRICYTVHMRHLSRGSTSRFKLANPLEFLGPFVDIQLRKPVKSAKKVVSVADEGDSGEDDPPPVAENGVTEEDCLIEYCPEEDGEEEQIDGLQNIADQTIVGTYVLFPEAAC</sequence>
<evidence type="ECO:0000259" key="2">
    <source>
        <dbReference type="PROSITE" id="PS51029"/>
    </source>
</evidence>
<feature type="domain" description="BESS" evidence="3">
    <location>
        <begin position="181"/>
        <end position="220"/>
    </location>
</feature>
<comment type="caution">
    <text evidence="4">The sequence shown here is derived from an EMBL/GenBank/DDBJ whole genome shotgun (WGS) entry which is preliminary data.</text>
</comment>
<dbReference type="PANTHER" id="PTHR12243">
    <property type="entry name" value="MADF DOMAIN TRANSCRIPTION FACTOR"/>
    <property type="match status" value="1"/>
</dbReference>
<evidence type="ECO:0000313" key="5">
    <source>
        <dbReference type="Proteomes" id="UP001562425"/>
    </source>
</evidence>
<protein>
    <submittedName>
        <fullName evidence="4">Uncharacterized protein</fullName>
    </submittedName>
</protein>
<dbReference type="PROSITE" id="PS51029">
    <property type="entry name" value="MADF"/>
    <property type="match status" value="2"/>
</dbReference>
<dbReference type="EMBL" id="JBEHCU010008792">
    <property type="protein sequence ID" value="KAL1381127.1"/>
    <property type="molecule type" value="Genomic_DNA"/>
</dbReference>
<keyword evidence="1" id="KW-0539">Nucleus</keyword>
<dbReference type="AlphaFoldDB" id="A0ABD1CXG8"/>